<keyword evidence="1" id="KW-1133">Transmembrane helix</keyword>
<reference evidence="2 3" key="1">
    <citation type="submission" date="2018-08" db="EMBL/GenBank/DDBJ databases">
        <title>Draft genome sequence of Rhodobacter sphaeroides FY.</title>
        <authorList>
            <person name="Rayyan A."/>
            <person name="Meyer T.E."/>
            <person name="Kyndt J.A."/>
        </authorList>
    </citation>
    <scope>NUCLEOTIDE SEQUENCE [LARGE SCALE GENOMIC DNA]</scope>
    <source>
        <strain evidence="2 3">FY</strain>
    </source>
</reference>
<dbReference type="Proteomes" id="UP000266305">
    <property type="component" value="Unassembled WGS sequence"/>
</dbReference>
<accession>A0AAX1UP20</accession>
<feature type="transmembrane region" description="Helical" evidence="1">
    <location>
        <begin position="37"/>
        <end position="58"/>
    </location>
</feature>
<sequence>MPDLIPSFASIPLTVWRDAPPEADALPEPEHRLMPGWWLFPATVCGCAIWAAIIRAILA</sequence>
<keyword evidence="1" id="KW-0472">Membrane</keyword>
<evidence type="ECO:0000313" key="3">
    <source>
        <dbReference type="Proteomes" id="UP000266305"/>
    </source>
</evidence>
<dbReference type="EMBL" id="QWGP01000005">
    <property type="protein sequence ID" value="RHZ96484.1"/>
    <property type="molecule type" value="Genomic_DNA"/>
</dbReference>
<evidence type="ECO:0000256" key="1">
    <source>
        <dbReference type="SAM" id="Phobius"/>
    </source>
</evidence>
<evidence type="ECO:0000313" key="2">
    <source>
        <dbReference type="EMBL" id="RHZ96484.1"/>
    </source>
</evidence>
<dbReference type="AlphaFoldDB" id="A0AAX1UP20"/>
<gene>
    <name evidence="2" type="ORF">D1114_07180</name>
</gene>
<proteinExistence type="predicted"/>
<keyword evidence="1" id="KW-0812">Transmembrane</keyword>
<protein>
    <submittedName>
        <fullName evidence="2">Uncharacterized protein</fullName>
    </submittedName>
</protein>
<comment type="caution">
    <text evidence="2">The sequence shown here is derived from an EMBL/GenBank/DDBJ whole genome shotgun (WGS) entry which is preliminary data.</text>
</comment>
<name>A0AAX1UP20_CERSP</name>
<dbReference type="RefSeq" id="WP_118999711.1">
    <property type="nucleotide sequence ID" value="NZ_QWGP01000005.1"/>
</dbReference>
<organism evidence="2 3">
    <name type="scientific">Cereibacter sphaeroides</name>
    <name type="common">Rhodobacter sphaeroides</name>
    <dbReference type="NCBI Taxonomy" id="1063"/>
    <lineage>
        <taxon>Bacteria</taxon>
        <taxon>Pseudomonadati</taxon>
        <taxon>Pseudomonadota</taxon>
        <taxon>Alphaproteobacteria</taxon>
        <taxon>Rhodobacterales</taxon>
        <taxon>Paracoccaceae</taxon>
        <taxon>Cereibacter</taxon>
    </lineage>
</organism>